<sequence>MAAGDAATPLLVLETTYQYHEGCPACAVERSKAVNPGIPYMRFFHIWIIILVSSNGRALAFTHPHAISLL</sequence>
<evidence type="ECO:0000313" key="1">
    <source>
        <dbReference type="EMBL" id="EEC67618.1"/>
    </source>
</evidence>
<proteinExistence type="predicted"/>
<evidence type="ECO:0000313" key="2">
    <source>
        <dbReference type="Proteomes" id="UP000007015"/>
    </source>
</evidence>
<accession>B8BIY6</accession>
<dbReference type="HOGENOM" id="CLU_190270_0_0_1"/>
<reference evidence="1 2" key="1">
    <citation type="journal article" date="2005" name="PLoS Biol.">
        <title>The genomes of Oryza sativa: a history of duplications.</title>
        <authorList>
            <person name="Yu J."/>
            <person name="Wang J."/>
            <person name="Lin W."/>
            <person name="Li S."/>
            <person name="Li H."/>
            <person name="Zhou J."/>
            <person name="Ni P."/>
            <person name="Dong W."/>
            <person name="Hu S."/>
            <person name="Zeng C."/>
            <person name="Zhang J."/>
            <person name="Zhang Y."/>
            <person name="Li R."/>
            <person name="Xu Z."/>
            <person name="Li S."/>
            <person name="Li X."/>
            <person name="Zheng H."/>
            <person name="Cong L."/>
            <person name="Lin L."/>
            <person name="Yin J."/>
            <person name="Geng J."/>
            <person name="Li G."/>
            <person name="Shi J."/>
            <person name="Liu J."/>
            <person name="Lv H."/>
            <person name="Li J."/>
            <person name="Wang J."/>
            <person name="Deng Y."/>
            <person name="Ran L."/>
            <person name="Shi X."/>
            <person name="Wang X."/>
            <person name="Wu Q."/>
            <person name="Li C."/>
            <person name="Ren X."/>
            <person name="Wang J."/>
            <person name="Wang X."/>
            <person name="Li D."/>
            <person name="Liu D."/>
            <person name="Zhang X."/>
            <person name="Ji Z."/>
            <person name="Zhao W."/>
            <person name="Sun Y."/>
            <person name="Zhang Z."/>
            <person name="Bao J."/>
            <person name="Han Y."/>
            <person name="Dong L."/>
            <person name="Ji J."/>
            <person name="Chen P."/>
            <person name="Wu S."/>
            <person name="Liu J."/>
            <person name="Xiao Y."/>
            <person name="Bu D."/>
            <person name="Tan J."/>
            <person name="Yang L."/>
            <person name="Ye C."/>
            <person name="Zhang J."/>
            <person name="Xu J."/>
            <person name="Zhou Y."/>
            <person name="Yu Y."/>
            <person name="Zhang B."/>
            <person name="Zhuang S."/>
            <person name="Wei H."/>
            <person name="Liu B."/>
            <person name="Lei M."/>
            <person name="Yu H."/>
            <person name="Li Y."/>
            <person name="Xu H."/>
            <person name="Wei S."/>
            <person name="He X."/>
            <person name="Fang L."/>
            <person name="Zhang Z."/>
            <person name="Zhang Y."/>
            <person name="Huang X."/>
            <person name="Su Z."/>
            <person name="Tong W."/>
            <person name="Li J."/>
            <person name="Tong Z."/>
            <person name="Li S."/>
            <person name="Ye J."/>
            <person name="Wang L."/>
            <person name="Fang L."/>
            <person name="Lei T."/>
            <person name="Chen C."/>
            <person name="Chen H."/>
            <person name="Xu Z."/>
            <person name="Li H."/>
            <person name="Huang H."/>
            <person name="Zhang F."/>
            <person name="Xu H."/>
            <person name="Li N."/>
            <person name="Zhao C."/>
            <person name="Li S."/>
            <person name="Dong L."/>
            <person name="Huang Y."/>
            <person name="Li L."/>
            <person name="Xi Y."/>
            <person name="Qi Q."/>
            <person name="Li W."/>
            <person name="Zhang B."/>
            <person name="Hu W."/>
            <person name="Zhang Y."/>
            <person name="Tian X."/>
            <person name="Jiao Y."/>
            <person name="Liang X."/>
            <person name="Jin J."/>
            <person name="Gao L."/>
            <person name="Zheng W."/>
            <person name="Hao B."/>
            <person name="Liu S."/>
            <person name="Wang W."/>
            <person name="Yuan L."/>
            <person name="Cao M."/>
            <person name="McDermott J."/>
            <person name="Samudrala R."/>
            <person name="Wang J."/>
            <person name="Wong G.K."/>
            <person name="Yang H."/>
        </authorList>
    </citation>
    <scope>NUCLEOTIDE SEQUENCE [LARGE SCALE GENOMIC DNA]</scope>
    <source>
        <strain evidence="2">cv. 93-11</strain>
    </source>
</reference>
<protein>
    <submittedName>
        <fullName evidence="1">Uncharacterized protein</fullName>
    </submittedName>
</protein>
<dbReference type="AlphaFoldDB" id="B8BIY6"/>
<keyword evidence="2" id="KW-1185">Reference proteome</keyword>
<dbReference type="EMBL" id="CM000136">
    <property type="protein sequence ID" value="EEC67618.1"/>
    <property type="molecule type" value="Genomic_DNA"/>
</dbReference>
<gene>
    <name evidence="1" type="ORF">OsI_35002</name>
</gene>
<organism evidence="1 2">
    <name type="scientific">Oryza sativa subsp. indica</name>
    <name type="common">Rice</name>
    <dbReference type="NCBI Taxonomy" id="39946"/>
    <lineage>
        <taxon>Eukaryota</taxon>
        <taxon>Viridiplantae</taxon>
        <taxon>Streptophyta</taxon>
        <taxon>Embryophyta</taxon>
        <taxon>Tracheophyta</taxon>
        <taxon>Spermatophyta</taxon>
        <taxon>Magnoliopsida</taxon>
        <taxon>Liliopsida</taxon>
        <taxon>Poales</taxon>
        <taxon>Poaceae</taxon>
        <taxon>BOP clade</taxon>
        <taxon>Oryzoideae</taxon>
        <taxon>Oryzeae</taxon>
        <taxon>Oryzinae</taxon>
        <taxon>Oryza</taxon>
        <taxon>Oryza sativa</taxon>
    </lineage>
</organism>
<dbReference type="Gramene" id="BGIOSGA034549-TA">
    <property type="protein sequence ID" value="BGIOSGA034549-PA"/>
    <property type="gene ID" value="BGIOSGA034549"/>
</dbReference>
<name>B8BIY6_ORYSI</name>
<dbReference type="Proteomes" id="UP000007015">
    <property type="component" value="Chromosome 11"/>
</dbReference>